<dbReference type="AlphaFoldDB" id="A0A2P4ZRH0"/>
<accession>A0A2P4ZRH0</accession>
<dbReference type="EMBL" id="JPDN02000012">
    <property type="protein sequence ID" value="PON26900.1"/>
    <property type="molecule type" value="Genomic_DNA"/>
</dbReference>
<dbReference type="GeneID" id="36347517"/>
<comment type="caution">
    <text evidence="1">The sequence shown here is derived from an EMBL/GenBank/DDBJ whole genome shotgun (WGS) entry which is preliminary data.</text>
</comment>
<protein>
    <submittedName>
        <fullName evidence="1">Uncharacterized protein</fullName>
    </submittedName>
</protein>
<dbReference type="RefSeq" id="XP_024405882.1">
    <property type="nucleotide sequence ID" value="XM_024549418.1"/>
</dbReference>
<keyword evidence="2" id="KW-1185">Reference proteome</keyword>
<sequence>MRAAGAAAILAIRQSITHRTAPQVRATVSTRVCICTCILSIYAQSTMPTKAVDKTGHRTRLYSISKQASLMLVGIDAVPSRYMYIVLYPHLSTTAYDGSTANITIVF</sequence>
<organism evidence="1 2">
    <name type="scientific">Trichoderma gamsii</name>
    <dbReference type="NCBI Taxonomy" id="398673"/>
    <lineage>
        <taxon>Eukaryota</taxon>
        <taxon>Fungi</taxon>
        <taxon>Dikarya</taxon>
        <taxon>Ascomycota</taxon>
        <taxon>Pezizomycotina</taxon>
        <taxon>Sordariomycetes</taxon>
        <taxon>Hypocreomycetidae</taxon>
        <taxon>Hypocreales</taxon>
        <taxon>Hypocreaceae</taxon>
        <taxon>Trichoderma</taxon>
    </lineage>
</organism>
<name>A0A2P4ZRH0_9HYPO</name>
<proteinExistence type="predicted"/>
<gene>
    <name evidence="1" type="ORF">TGAM01_v204401</name>
</gene>
<evidence type="ECO:0000313" key="2">
    <source>
        <dbReference type="Proteomes" id="UP000054821"/>
    </source>
</evidence>
<reference evidence="1 2" key="1">
    <citation type="journal article" date="2016" name="Genome Announc.">
        <title>Draft Whole-Genome Sequence of Trichoderma gamsii T6085, a Promising Biocontrol Agent of Fusarium Head Blight on Wheat.</title>
        <authorList>
            <person name="Baroncelli R."/>
            <person name="Zapparata A."/>
            <person name="Piaggeschi G."/>
            <person name="Sarrocco S."/>
            <person name="Vannacci G."/>
        </authorList>
    </citation>
    <scope>NUCLEOTIDE SEQUENCE [LARGE SCALE GENOMIC DNA]</scope>
    <source>
        <strain evidence="1 2">T6085</strain>
    </source>
</reference>
<dbReference type="Proteomes" id="UP000054821">
    <property type="component" value="Unassembled WGS sequence"/>
</dbReference>
<evidence type="ECO:0000313" key="1">
    <source>
        <dbReference type="EMBL" id="PON26900.1"/>
    </source>
</evidence>